<reference evidence="2 3" key="1">
    <citation type="journal article" date="2023" name="IMA Fungus">
        <title>Comparative genomic study of the Penicillium genus elucidates a diverse pangenome and 15 lateral gene transfer events.</title>
        <authorList>
            <person name="Petersen C."/>
            <person name="Sorensen T."/>
            <person name="Nielsen M.R."/>
            <person name="Sondergaard T.E."/>
            <person name="Sorensen J.L."/>
            <person name="Fitzpatrick D.A."/>
            <person name="Frisvad J.C."/>
            <person name="Nielsen K.L."/>
        </authorList>
    </citation>
    <scope>NUCLEOTIDE SEQUENCE [LARGE SCALE GENOMIC DNA]</scope>
    <source>
        <strain evidence="2 3">IBT 3361</strain>
    </source>
</reference>
<organism evidence="2 3">
    <name type="scientific">Penicillium chrysogenum</name>
    <name type="common">Penicillium notatum</name>
    <dbReference type="NCBI Taxonomy" id="5076"/>
    <lineage>
        <taxon>Eukaryota</taxon>
        <taxon>Fungi</taxon>
        <taxon>Dikarya</taxon>
        <taxon>Ascomycota</taxon>
        <taxon>Pezizomycotina</taxon>
        <taxon>Eurotiomycetes</taxon>
        <taxon>Eurotiomycetidae</taxon>
        <taxon>Eurotiales</taxon>
        <taxon>Aspergillaceae</taxon>
        <taxon>Penicillium</taxon>
        <taxon>Penicillium chrysogenum species complex</taxon>
    </lineage>
</organism>
<dbReference type="Proteomes" id="UP001220256">
    <property type="component" value="Unassembled WGS sequence"/>
</dbReference>
<evidence type="ECO:0000313" key="2">
    <source>
        <dbReference type="EMBL" id="KAJ5260093.1"/>
    </source>
</evidence>
<dbReference type="EMBL" id="JAPVEB010000008">
    <property type="protein sequence ID" value="KAJ5260093.1"/>
    <property type="molecule type" value="Genomic_DNA"/>
</dbReference>
<proteinExistence type="predicted"/>
<dbReference type="SUPFAM" id="SSF50129">
    <property type="entry name" value="GroES-like"/>
    <property type="match status" value="1"/>
</dbReference>
<dbReference type="InterPro" id="IPR013154">
    <property type="entry name" value="ADH-like_N"/>
</dbReference>
<sequence>MSTPKNSAAWLIKAAPPIYRWEMLRCPQLVQENSSLKVRRLLSALLTVTCKTPGVFVQEWPAIFGCDVAGEVYEVGKDVERFKRGYRVIGYII</sequence>
<dbReference type="Gene3D" id="3.90.180.10">
    <property type="entry name" value="Medium-chain alcohol dehydrogenases, catalytic domain"/>
    <property type="match status" value="1"/>
</dbReference>
<evidence type="ECO:0000313" key="3">
    <source>
        <dbReference type="Proteomes" id="UP001220256"/>
    </source>
</evidence>
<dbReference type="Pfam" id="PF08240">
    <property type="entry name" value="ADH_N"/>
    <property type="match status" value="1"/>
</dbReference>
<accession>A0ABQ8W829</accession>
<keyword evidence="3" id="KW-1185">Reference proteome</keyword>
<feature type="domain" description="Alcohol dehydrogenase-like N-terminal" evidence="1">
    <location>
        <begin position="56"/>
        <end position="89"/>
    </location>
</feature>
<protein>
    <submittedName>
        <fullName evidence="2">Alcohol dehydrogenase superfamily zinc-type</fullName>
    </submittedName>
</protein>
<dbReference type="InterPro" id="IPR011032">
    <property type="entry name" value="GroES-like_sf"/>
</dbReference>
<gene>
    <name evidence="2" type="ORF">N7505_009474</name>
</gene>
<evidence type="ECO:0000259" key="1">
    <source>
        <dbReference type="Pfam" id="PF08240"/>
    </source>
</evidence>
<comment type="caution">
    <text evidence="2">The sequence shown here is derived from an EMBL/GenBank/DDBJ whole genome shotgun (WGS) entry which is preliminary data.</text>
</comment>
<name>A0ABQ8W829_PENCH</name>